<sequence>METDDEMLGRVTKSRKGGGSPPPFNFRVRELGATAIRREVDWIWWRRRETHDGMERELHYKLQSYKKWPRLARWGEWAEWRRAGLCPGELCLWVYF</sequence>
<dbReference type="AlphaFoldDB" id="A0AAV2EB77"/>
<name>A0AAV2EB77_9ROSI</name>
<evidence type="ECO:0000256" key="1">
    <source>
        <dbReference type="SAM" id="MobiDB-lite"/>
    </source>
</evidence>
<evidence type="ECO:0000313" key="2">
    <source>
        <dbReference type="EMBL" id="CAL1383149.1"/>
    </source>
</evidence>
<dbReference type="Proteomes" id="UP001497516">
    <property type="component" value="Chromosome 4"/>
</dbReference>
<proteinExistence type="predicted"/>
<reference evidence="2 3" key="1">
    <citation type="submission" date="2024-04" db="EMBL/GenBank/DDBJ databases">
        <authorList>
            <person name="Fracassetti M."/>
        </authorList>
    </citation>
    <scope>NUCLEOTIDE SEQUENCE [LARGE SCALE GENOMIC DNA]</scope>
</reference>
<dbReference type="EMBL" id="OZ034817">
    <property type="protein sequence ID" value="CAL1383149.1"/>
    <property type="molecule type" value="Genomic_DNA"/>
</dbReference>
<accession>A0AAV2EB77</accession>
<gene>
    <name evidence="2" type="ORF">LTRI10_LOCUS24437</name>
</gene>
<protein>
    <submittedName>
        <fullName evidence="2">Uncharacterized protein</fullName>
    </submittedName>
</protein>
<evidence type="ECO:0000313" key="3">
    <source>
        <dbReference type="Proteomes" id="UP001497516"/>
    </source>
</evidence>
<feature type="region of interest" description="Disordered" evidence="1">
    <location>
        <begin position="1"/>
        <end position="23"/>
    </location>
</feature>
<keyword evidence="3" id="KW-1185">Reference proteome</keyword>
<organism evidence="2 3">
    <name type="scientific">Linum trigynum</name>
    <dbReference type="NCBI Taxonomy" id="586398"/>
    <lineage>
        <taxon>Eukaryota</taxon>
        <taxon>Viridiplantae</taxon>
        <taxon>Streptophyta</taxon>
        <taxon>Embryophyta</taxon>
        <taxon>Tracheophyta</taxon>
        <taxon>Spermatophyta</taxon>
        <taxon>Magnoliopsida</taxon>
        <taxon>eudicotyledons</taxon>
        <taxon>Gunneridae</taxon>
        <taxon>Pentapetalae</taxon>
        <taxon>rosids</taxon>
        <taxon>fabids</taxon>
        <taxon>Malpighiales</taxon>
        <taxon>Linaceae</taxon>
        <taxon>Linum</taxon>
    </lineage>
</organism>